<reference evidence="1 2" key="1">
    <citation type="submission" date="2017-04" db="EMBL/GenBank/DDBJ databases">
        <authorList>
            <person name="Afonso C.L."/>
            <person name="Miller P.J."/>
            <person name="Scott M.A."/>
            <person name="Spackman E."/>
            <person name="Goraichik I."/>
            <person name="Dimitrov K.M."/>
            <person name="Suarez D.L."/>
            <person name="Swayne D.E."/>
        </authorList>
    </citation>
    <scope>NUCLEOTIDE SEQUENCE [LARGE SCALE GENOMIC DNA]</scope>
</reference>
<dbReference type="EMBL" id="KY984068">
    <property type="protein sequence ID" value="ARW58743.1"/>
    <property type="molecule type" value="Genomic_DNA"/>
</dbReference>
<protein>
    <submittedName>
        <fullName evidence="1">Uncharacterized protein</fullName>
    </submittedName>
</protein>
<sequence length="158" mass="17106">MPFIRVDPVSNKLLGRVREKTDKYCIEVSPELFGRILSDMSAFQYYPLTGQIDLAEDYDTAPAEHDPVVLAQFVAEINQNIYVPDLGVEVSISGDLGNHLLFALACATFAPQTIVCNTKGKISTLTVDEAAAKLIAIALSDKSSSILKTLGVSDEPTD</sequence>
<accession>A0A2H4IB13</accession>
<evidence type="ECO:0000313" key="2">
    <source>
        <dbReference type="Proteomes" id="UP000240568"/>
    </source>
</evidence>
<gene>
    <name evidence="1" type="ORF">Y3_103</name>
</gene>
<organism evidence="1 2">
    <name type="scientific">Erwinia phage vB_EamM_Y3</name>
    <dbReference type="NCBI Taxonomy" id="1983553"/>
    <lineage>
        <taxon>Viruses</taxon>
        <taxon>Duplodnaviria</taxon>
        <taxon>Heunggongvirae</taxon>
        <taxon>Uroviricota</taxon>
        <taxon>Caudoviricetes</taxon>
        <taxon>Sasquatchvirus</taxon>
        <taxon>Sasquatchvirus Y3</taxon>
    </lineage>
</organism>
<proteinExistence type="predicted"/>
<name>A0A2H4IB13_9CAUD</name>
<keyword evidence="2" id="KW-1185">Reference proteome</keyword>
<evidence type="ECO:0000313" key="1">
    <source>
        <dbReference type="EMBL" id="ARW58743.1"/>
    </source>
</evidence>
<dbReference type="Proteomes" id="UP000240568">
    <property type="component" value="Segment"/>
</dbReference>